<organism evidence="1 2">
    <name type="scientific">Hibiscus sabdariffa</name>
    <name type="common">roselle</name>
    <dbReference type="NCBI Taxonomy" id="183260"/>
    <lineage>
        <taxon>Eukaryota</taxon>
        <taxon>Viridiplantae</taxon>
        <taxon>Streptophyta</taxon>
        <taxon>Embryophyta</taxon>
        <taxon>Tracheophyta</taxon>
        <taxon>Spermatophyta</taxon>
        <taxon>Magnoliopsida</taxon>
        <taxon>eudicotyledons</taxon>
        <taxon>Gunneridae</taxon>
        <taxon>Pentapetalae</taxon>
        <taxon>rosids</taxon>
        <taxon>malvids</taxon>
        <taxon>Malvales</taxon>
        <taxon>Malvaceae</taxon>
        <taxon>Malvoideae</taxon>
        <taxon>Hibiscus</taxon>
    </lineage>
</organism>
<dbReference type="Proteomes" id="UP001396334">
    <property type="component" value="Unassembled WGS sequence"/>
</dbReference>
<evidence type="ECO:0000313" key="1">
    <source>
        <dbReference type="EMBL" id="KAK9020284.1"/>
    </source>
</evidence>
<reference evidence="1 2" key="1">
    <citation type="journal article" date="2024" name="G3 (Bethesda)">
        <title>Genome assembly of Hibiscus sabdariffa L. provides insights into metabolisms of medicinal natural products.</title>
        <authorList>
            <person name="Kim T."/>
        </authorList>
    </citation>
    <scope>NUCLEOTIDE SEQUENCE [LARGE SCALE GENOMIC DNA]</scope>
    <source>
        <strain evidence="1">TK-2024</strain>
        <tissue evidence="1">Old leaves</tissue>
    </source>
</reference>
<proteinExistence type="predicted"/>
<gene>
    <name evidence="1" type="ORF">V6N11_054774</name>
</gene>
<evidence type="ECO:0000313" key="2">
    <source>
        <dbReference type="Proteomes" id="UP001396334"/>
    </source>
</evidence>
<keyword evidence="2" id="KW-1185">Reference proteome</keyword>
<name>A0ABR2S5Q1_9ROSI</name>
<protein>
    <submittedName>
        <fullName evidence="1">Uncharacterized protein</fullName>
    </submittedName>
</protein>
<sequence length="167" mass="18735">MLECLGFSVPLETQREANKVKESVENDFIDHELHHNNNGFGVVHMDGIEDLHGDVGMNTKAQTITEEATTVLHETDKVSRRSYAVMITKSNVGKDNQLSQWCIRVTRQLDKLKPPNCEPSVSVVFAWLEKCTTNKGDSNQVMADKSLNASKLVDFVVLENENLTHPL</sequence>
<accession>A0ABR2S5Q1</accession>
<dbReference type="EMBL" id="JBBPBN010000017">
    <property type="protein sequence ID" value="KAK9020284.1"/>
    <property type="molecule type" value="Genomic_DNA"/>
</dbReference>
<comment type="caution">
    <text evidence="1">The sequence shown here is derived from an EMBL/GenBank/DDBJ whole genome shotgun (WGS) entry which is preliminary data.</text>
</comment>